<keyword evidence="3" id="KW-1185">Reference proteome</keyword>
<evidence type="ECO:0000313" key="3">
    <source>
        <dbReference type="Proteomes" id="UP000008457"/>
    </source>
</evidence>
<keyword evidence="1" id="KW-0812">Transmembrane</keyword>
<proteinExistence type="predicted"/>
<dbReference type="HOGENOM" id="CLU_2807338_0_0_9"/>
<sequence>MLKAYIVASNEAKELLSDKKAVSHLVEVAGTLGLVALVVALVFPDVQTAISEIWNNMIGKVQDFTNS</sequence>
<organism evidence="2 3">
    <name type="scientific">Mahella australiensis (strain DSM 15567 / CIP 107919 / 50-1 BON)</name>
    <dbReference type="NCBI Taxonomy" id="697281"/>
    <lineage>
        <taxon>Bacteria</taxon>
        <taxon>Bacillati</taxon>
        <taxon>Bacillota</taxon>
        <taxon>Clostridia</taxon>
        <taxon>Thermoanaerobacterales</taxon>
        <taxon>Thermoanaerobacterales Family IV. Incertae Sedis</taxon>
        <taxon>Mahella</taxon>
    </lineage>
</organism>
<name>F3ZWU6_MAHA5</name>
<keyword evidence="1" id="KW-1133">Transmembrane helix</keyword>
<dbReference type="RefSeq" id="WP_013781994.1">
    <property type="nucleotide sequence ID" value="NC_015520.1"/>
</dbReference>
<dbReference type="EMBL" id="CP002360">
    <property type="protein sequence ID" value="AEE97568.1"/>
    <property type="molecule type" value="Genomic_DNA"/>
</dbReference>
<dbReference type="Proteomes" id="UP000008457">
    <property type="component" value="Chromosome"/>
</dbReference>
<reference evidence="2 3" key="2">
    <citation type="journal article" date="2011" name="Stand. Genomic Sci.">
        <title>Complete genome sequence of Mahella australiensis type strain (50-1 BON).</title>
        <authorList>
            <person name="Sikorski J."/>
            <person name="Teshima H."/>
            <person name="Nolan M."/>
            <person name="Lucas S."/>
            <person name="Hammon N."/>
            <person name="Deshpande S."/>
            <person name="Cheng J.F."/>
            <person name="Pitluck S."/>
            <person name="Liolios K."/>
            <person name="Pagani I."/>
            <person name="Ivanova N."/>
            <person name="Huntemann M."/>
            <person name="Mavromatis K."/>
            <person name="Ovchinikova G."/>
            <person name="Pati A."/>
            <person name="Tapia R."/>
            <person name="Han C."/>
            <person name="Goodwin L."/>
            <person name="Chen A."/>
            <person name="Palaniappan K."/>
            <person name="Land M."/>
            <person name="Hauser L."/>
            <person name="Ngatchou-Djao O.D."/>
            <person name="Rohde M."/>
            <person name="Pukall R."/>
            <person name="Spring S."/>
            <person name="Abt B."/>
            <person name="Goker M."/>
            <person name="Detter J.C."/>
            <person name="Woyke T."/>
            <person name="Bristow J."/>
            <person name="Markowitz V."/>
            <person name="Hugenholtz P."/>
            <person name="Eisen J.A."/>
            <person name="Kyrpides N.C."/>
            <person name="Klenk H.P."/>
            <person name="Lapidus A."/>
        </authorList>
    </citation>
    <scope>NUCLEOTIDE SEQUENCE [LARGE SCALE GENOMIC DNA]</scope>
    <source>
        <strain evidence="3">DSM 15567 / CIP 107919 / 50-1 BON</strain>
    </source>
</reference>
<protein>
    <submittedName>
        <fullName evidence="2">Uncharacterized protein</fullName>
    </submittedName>
</protein>
<gene>
    <name evidence="2" type="ordered locus">Mahau_2404</name>
</gene>
<dbReference type="KEGG" id="mas:Mahau_2404"/>
<accession>F3ZWU6</accession>
<keyword evidence="1" id="KW-0472">Membrane</keyword>
<evidence type="ECO:0000256" key="1">
    <source>
        <dbReference type="SAM" id="Phobius"/>
    </source>
</evidence>
<evidence type="ECO:0000313" key="2">
    <source>
        <dbReference type="EMBL" id="AEE97568.1"/>
    </source>
</evidence>
<dbReference type="AlphaFoldDB" id="F3ZWU6"/>
<reference evidence="3" key="1">
    <citation type="submission" date="2010-11" db="EMBL/GenBank/DDBJ databases">
        <title>The complete genome of Mahella australiensis DSM 15567.</title>
        <authorList>
            <consortium name="US DOE Joint Genome Institute (JGI-PGF)"/>
            <person name="Lucas S."/>
            <person name="Copeland A."/>
            <person name="Lapidus A."/>
            <person name="Bruce D."/>
            <person name="Goodwin L."/>
            <person name="Pitluck S."/>
            <person name="Kyrpides N."/>
            <person name="Mavromatis K."/>
            <person name="Pagani I."/>
            <person name="Ivanova N."/>
            <person name="Teshima H."/>
            <person name="Brettin T."/>
            <person name="Detter J.C."/>
            <person name="Han C."/>
            <person name="Tapia R."/>
            <person name="Land M."/>
            <person name="Hauser L."/>
            <person name="Markowitz V."/>
            <person name="Cheng J.-F."/>
            <person name="Hugenholtz P."/>
            <person name="Woyke T."/>
            <person name="Wu D."/>
            <person name="Spring S."/>
            <person name="Pukall R."/>
            <person name="Steenblock K."/>
            <person name="Schneider S."/>
            <person name="Klenk H.-P."/>
            <person name="Eisen J.A."/>
        </authorList>
    </citation>
    <scope>NUCLEOTIDE SEQUENCE [LARGE SCALE GENOMIC DNA]</scope>
    <source>
        <strain evidence="3">DSM 15567 / CIP 107919 / 50-1 BON</strain>
    </source>
</reference>
<feature type="transmembrane region" description="Helical" evidence="1">
    <location>
        <begin position="21"/>
        <end position="43"/>
    </location>
</feature>
<dbReference type="STRING" id="697281.Mahau_2404"/>